<dbReference type="FunFam" id="3.40.50.11660:FF:000005">
    <property type="entry name" value="Glycoprotein 3-alpha-L-fucosyltransferase A"/>
    <property type="match status" value="1"/>
</dbReference>
<dbReference type="GO" id="GO:0032580">
    <property type="term" value="C:Golgi cisterna membrane"/>
    <property type="evidence" value="ECO:0007669"/>
    <property type="project" value="UniProtKB-SubCell"/>
</dbReference>
<feature type="non-terminal residue" evidence="15">
    <location>
        <position position="1"/>
    </location>
</feature>
<feature type="non-terminal residue" evidence="15">
    <location>
        <position position="501"/>
    </location>
</feature>
<sequence>MGVFSNLRGPKIGLTHEELPVVANGSTSSSSSPSSFKRKVSTFLPICVALVVIIEIGFLCRLDNASLVDTLTHFFTKSSSDLKVGSGIEKCQEWLERVDSVTYSRDFTKDPIFISGSNKDFKSCSVDCVMGFTSDKKPDAAFGLSHQPGTLSIIRSMESAQYYQENNLAQARRKGYDIVMTTSLSSDVPVGYFSWAEYDIMAPVQPKTEKALAAAFISNCAARNFRLQALEALMKTNVKIDSYGGCHRNRDGSVEKVEALKHYKFSLAFENTNEEDYVTEKFFQSLVAGSVPVVVGAPNIEEFAPSPDSFLHIKQMDDVKAVAKKMKYLADNPDAYNQTLRWKHEGPSDSFKALIDMAAVHSSCRLCIFVATRIREQEEKSPEFKRRPCKCTRGSETVYHLYVRERGRFDMESIFLKDGNLTLEALESAVLAKFMSLRYEPIWKKERPASLRGDGKLRVHGIYPIGLTQRQALYNFKFEGNSSLSTHIQRNPCPKFEVVFV</sequence>
<reference evidence="15" key="1">
    <citation type="submission" date="2014-04" db="EMBL/GenBank/DDBJ databases">
        <title>The Arabidopsis glycosyltransferase clone collection for functional genomics.</title>
        <authorList>
            <person name="Lao J."/>
            <person name="Heazlewood J.L."/>
        </authorList>
    </citation>
    <scope>NUCLEOTIDE SEQUENCE</scope>
</reference>
<name>A0A068FIL1_ARATH</name>
<comment type="subcellular location">
    <subcellularLocation>
        <location evidence="1 13">Golgi apparatus</location>
        <location evidence="1 13">Golgi stack membrane</location>
        <topology evidence="1 13">Single-pass type II membrane protein</topology>
    </subcellularLocation>
</comment>
<dbReference type="InterPro" id="IPR001503">
    <property type="entry name" value="Glyco_trans_10"/>
</dbReference>
<dbReference type="PhylomeDB" id="A0A068FIL1"/>
<dbReference type="GO" id="GO:0008417">
    <property type="term" value="F:fucosyltransferase activity"/>
    <property type="evidence" value="ECO:0007669"/>
    <property type="project" value="InterPro"/>
</dbReference>
<evidence type="ECO:0000256" key="4">
    <source>
        <dbReference type="ARBA" id="ARBA00022676"/>
    </source>
</evidence>
<keyword evidence="12" id="KW-0961">Cell wall biogenesis/degradation</keyword>
<accession>A0A178V744</accession>
<evidence type="ECO:0000256" key="10">
    <source>
        <dbReference type="ARBA" id="ARBA00023136"/>
    </source>
</evidence>
<keyword evidence="5 13" id="KW-0808">Transferase</keyword>
<organism evidence="15">
    <name type="scientific">Arabidopsis thaliana</name>
    <name type="common">Mouse-ear cress</name>
    <dbReference type="NCBI Taxonomy" id="3702"/>
    <lineage>
        <taxon>Eukaryota</taxon>
        <taxon>Viridiplantae</taxon>
        <taxon>Streptophyta</taxon>
        <taxon>Embryophyta</taxon>
        <taxon>Tracheophyta</taxon>
        <taxon>Spermatophyta</taxon>
        <taxon>Magnoliopsida</taxon>
        <taxon>eudicotyledons</taxon>
        <taxon>Gunneridae</taxon>
        <taxon>Pentapetalae</taxon>
        <taxon>rosids</taxon>
        <taxon>malvids</taxon>
        <taxon>Brassicales</taxon>
        <taxon>Brassicaceae</taxon>
        <taxon>Camelineae</taxon>
        <taxon>Arabidopsis</taxon>
    </lineage>
</organism>
<evidence type="ECO:0000256" key="1">
    <source>
        <dbReference type="ARBA" id="ARBA00004447"/>
    </source>
</evidence>
<evidence type="ECO:0000256" key="7">
    <source>
        <dbReference type="ARBA" id="ARBA00022968"/>
    </source>
</evidence>
<dbReference type="UniPathway" id="UPA00378"/>
<evidence type="ECO:0000259" key="14">
    <source>
        <dbReference type="Pfam" id="PF00852"/>
    </source>
</evidence>
<protein>
    <recommendedName>
        <fullName evidence="13">Fucosyltransferase</fullName>
        <ecNumber evidence="13">2.4.1.-</ecNumber>
    </recommendedName>
</protein>
<evidence type="ECO:0000256" key="8">
    <source>
        <dbReference type="ARBA" id="ARBA00022989"/>
    </source>
</evidence>
<dbReference type="EC" id="2.4.1.-" evidence="13"/>
<evidence type="ECO:0000313" key="15">
    <source>
        <dbReference type="EMBL" id="AID66001.1"/>
    </source>
</evidence>
<feature type="domain" description="Fucosyltransferase C-terminal" evidence="14">
    <location>
        <begin position="209"/>
        <end position="375"/>
    </location>
</feature>
<keyword evidence="6 13" id="KW-0812">Transmembrane</keyword>
<dbReference type="EMBL" id="KJ676984">
    <property type="protein sequence ID" value="AID66001.1"/>
    <property type="molecule type" value="mRNA"/>
</dbReference>
<gene>
    <name evidence="15" type="ORF">AT3G19280</name>
</gene>
<dbReference type="SMR" id="A0A068FIL1"/>
<dbReference type="Gene3D" id="3.40.50.11660">
    <property type="entry name" value="Glycosyl transferase family 10, C-terminal domain"/>
    <property type="match status" value="1"/>
</dbReference>
<evidence type="ECO:0000256" key="13">
    <source>
        <dbReference type="RuleBase" id="RU003832"/>
    </source>
</evidence>
<dbReference type="AlphaFoldDB" id="A0A068FIL1"/>
<keyword evidence="9 13" id="KW-0333">Golgi apparatus</keyword>
<dbReference type="InterPro" id="IPR038577">
    <property type="entry name" value="GT10-like_C_sf"/>
</dbReference>
<keyword evidence="10" id="KW-0472">Membrane</keyword>
<accession>A0A068FIL1</accession>
<dbReference type="InterPro" id="IPR055270">
    <property type="entry name" value="Glyco_tran_10_C"/>
</dbReference>
<evidence type="ECO:0000256" key="9">
    <source>
        <dbReference type="ARBA" id="ARBA00023034"/>
    </source>
</evidence>
<keyword evidence="7" id="KW-0735">Signal-anchor</keyword>
<proteinExistence type="evidence at transcript level"/>
<dbReference type="GO" id="GO:0071555">
    <property type="term" value="P:cell wall organization"/>
    <property type="evidence" value="ECO:0007669"/>
    <property type="project" value="UniProtKB-KW"/>
</dbReference>
<evidence type="ECO:0000256" key="3">
    <source>
        <dbReference type="ARBA" id="ARBA00008919"/>
    </source>
</evidence>
<keyword evidence="11" id="KW-0325">Glycoprotein</keyword>
<evidence type="ECO:0000256" key="12">
    <source>
        <dbReference type="ARBA" id="ARBA00023316"/>
    </source>
</evidence>
<dbReference type="TAIR" id="AT3G19280"/>
<dbReference type="Pfam" id="PF00852">
    <property type="entry name" value="Glyco_transf_10"/>
    <property type="match status" value="1"/>
</dbReference>
<dbReference type="HOGENOM" id="CLU_040484_0_0_1"/>
<comment type="similarity">
    <text evidence="3 13">Belongs to the glycosyltransferase 10 family.</text>
</comment>
<dbReference type="PANTHER" id="PTHR11929">
    <property type="entry name" value="ALPHA- 1,3 -FUCOSYLTRANSFERASE"/>
    <property type="match status" value="1"/>
</dbReference>
<evidence type="ECO:0000256" key="11">
    <source>
        <dbReference type="ARBA" id="ARBA00023180"/>
    </source>
</evidence>
<evidence type="ECO:0000256" key="2">
    <source>
        <dbReference type="ARBA" id="ARBA00004922"/>
    </source>
</evidence>
<keyword evidence="4 13" id="KW-0328">Glycosyltransferase</keyword>
<dbReference type="KEGG" id="ath:AT3G19280"/>
<keyword evidence="8" id="KW-1133">Transmembrane helix</keyword>
<dbReference type="OMA" id="VERCEEW"/>
<comment type="pathway">
    <text evidence="2">Protein modification; protein glycosylation.</text>
</comment>
<evidence type="ECO:0000256" key="5">
    <source>
        <dbReference type="ARBA" id="ARBA00022679"/>
    </source>
</evidence>
<dbReference type="ExpressionAtlas" id="A0A068FIL1">
    <property type="expression patterns" value="baseline and differential"/>
</dbReference>
<evidence type="ECO:0000256" key="6">
    <source>
        <dbReference type="ARBA" id="ARBA00022692"/>
    </source>
</evidence>
<dbReference type="SUPFAM" id="SSF53756">
    <property type="entry name" value="UDP-Glycosyltransferase/glycogen phosphorylase"/>
    <property type="match status" value="1"/>
</dbReference>
<dbReference type="PANTHER" id="PTHR11929:SF218">
    <property type="entry name" value="GLYCOPROTEIN 3-ALPHA-L-FUCOSYLTRANSFERASE A"/>
    <property type="match status" value="1"/>
</dbReference>